<dbReference type="Proteomes" id="UP000288805">
    <property type="component" value="Unassembled WGS sequence"/>
</dbReference>
<protein>
    <submittedName>
        <fullName evidence="3">Uncharacterized protein</fullName>
    </submittedName>
</protein>
<comment type="caution">
    <text evidence="3">The sequence shown here is derived from an EMBL/GenBank/DDBJ whole genome shotgun (WGS) entry which is preliminary data.</text>
</comment>
<dbReference type="OrthoDB" id="2747330at2759"/>
<evidence type="ECO:0000313" key="4">
    <source>
        <dbReference type="Proteomes" id="UP000288805"/>
    </source>
</evidence>
<keyword evidence="1" id="KW-0472">Membrane</keyword>
<keyword evidence="1" id="KW-1133">Transmembrane helix</keyword>
<reference evidence="3 4" key="1">
    <citation type="journal article" date="2018" name="PLoS Genet.">
        <title>Population sequencing reveals clonal diversity and ancestral inbreeding in the grapevine cultivar Chardonnay.</title>
        <authorList>
            <person name="Roach M.J."/>
            <person name="Johnson D.L."/>
            <person name="Bohlmann J."/>
            <person name="van Vuuren H.J."/>
            <person name="Jones S.J."/>
            <person name="Pretorius I.S."/>
            <person name="Schmidt S.A."/>
            <person name="Borneman A.R."/>
        </authorList>
    </citation>
    <scope>NUCLEOTIDE SEQUENCE [LARGE SCALE GENOMIC DNA]</scope>
    <source>
        <strain evidence="4">cv. Chardonnay</strain>
        <tissue evidence="3">Leaf</tissue>
    </source>
</reference>
<organism evidence="3 4">
    <name type="scientific">Vitis vinifera</name>
    <name type="common">Grape</name>
    <dbReference type="NCBI Taxonomy" id="29760"/>
    <lineage>
        <taxon>Eukaryota</taxon>
        <taxon>Viridiplantae</taxon>
        <taxon>Streptophyta</taxon>
        <taxon>Embryophyta</taxon>
        <taxon>Tracheophyta</taxon>
        <taxon>Spermatophyta</taxon>
        <taxon>Magnoliopsida</taxon>
        <taxon>eudicotyledons</taxon>
        <taxon>Gunneridae</taxon>
        <taxon>Pentapetalae</taxon>
        <taxon>rosids</taxon>
        <taxon>Vitales</taxon>
        <taxon>Vitaceae</taxon>
        <taxon>Viteae</taxon>
        <taxon>Vitis</taxon>
    </lineage>
</organism>
<accession>A0A438DYG0</accession>
<keyword evidence="2" id="KW-0732">Signal</keyword>
<dbReference type="EMBL" id="QGNW01001459">
    <property type="protein sequence ID" value="RVW40417.1"/>
    <property type="molecule type" value="Genomic_DNA"/>
</dbReference>
<evidence type="ECO:0000256" key="2">
    <source>
        <dbReference type="SAM" id="SignalP"/>
    </source>
</evidence>
<feature type="signal peptide" evidence="2">
    <location>
        <begin position="1"/>
        <end position="19"/>
    </location>
</feature>
<sequence length="106" mass="11548">MHSVMSFVASQLVVRVVMGVGNEVAQHGSGDDGVLCCCGGAGTWWEQHFWTVVVGVIITLILGLSTFGVWFVWKWRQNAVGTYKPIGARVPEQELQQLTLISSSQA</sequence>
<gene>
    <name evidence="3" type="ORF">CK203_090025</name>
</gene>
<feature type="chain" id="PRO_5019352820" evidence="2">
    <location>
        <begin position="20"/>
        <end position="106"/>
    </location>
</feature>
<feature type="transmembrane region" description="Helical" evidence="1">
    <location>
        <begin position="49"/>
        <end position="73"/>
    </location>
</feature>
<evidence type="ECO:0000256" key="1">
    <source>
        <dbReference type="SAM" id="Phobius"/>
    </source>
</evidence>
<proteinExistence type="predicted"/>
<keyword evidence="1" id="KW-0812">Transmembrane</keyword>
<name>A0A438DYG0_VITVI</name>
<dbReference type="AlphaFoldDB" id="A0A438DYG0"/>
<evidence type="ECO:0000313" key="3">
    <source>
        <dbReference type="EMBL" id="RVW40417.1"/>
    </source>
</evidence>